<dbReference type="RefSeq" id="WP_132252901.1">
    <property type="nucleotide sequence ID" value="NZ_SMAL01000007.1"/>
</dbReference>
<protein>
    <submittedName>
        <fullName evidence="1">Flagellar operon protein (TIGR03826 family)</fullName>
    </submittedName>
</protein>
<dbReference type="Proteomes" id="UP000294902">
    <property type="component" value="Unassembled WGS sequence"/>
</dbReference>
<evidence type="ECO:0000313" key="1">
    <source>
        <dbReference type="EMBL" id="TCT14011.1"/>
    </source>
</evidence>
<dbReference type="OrthoDB" id="1739831at2"/>
<name>A0A4V2V048_9FIRM</name>
<keyword evidence="2" id="KW-1185">Reference proteome</keyword>
<gene>
    <name evidence="1" type="ORF">EDC18_10780</name>
</gene>
<accession>A0A4V2V048</accession>
<sequence length="138" mass="16043">MDVRNCKTCGKIFNYIGGQPICPTCKRNLEDKFQEVKAYIKDNPEAQIYQVAEDTDVNINQLRQWIREERLTFSDSSTIGIECEKCGITIKTGRFCNRCKEDIAHNLGSAYGTQKKEEVNEFKNKDTTSKMRYLNRDR</sequence>
<reference evidence="1 2" key="1">
    <citation type="submission" date="2019-03" db="EMBL/GenBank/DDBJ databases">
        <title>Genomic Encyclopedia of Type Strains, Phase IV (KMG-IV): sequencing the most valuable type-strain genomes for metagenomic binning, comparative biology and taxonomic classification.</title>
        <authorList>
            <person name="Goeker M."/>
        </authorList>
    </citation>
    <scope>NUCLEOTIDE SEQUENCE [LARGE SCALE GENOMIC DNA]</scope>
    <source>
        <strain evidence="1 2">DSM 24629</strain>
    </source>
</reference>
<dbReference type="EMBL" id="SMAL01000007">
    <property type="protein sequence ID" value="TCT14011.1"/>
    <property type="molecule type" value="Genomic_DNA"/>
</dbReference>
<organism evidence="1 2">
    <name type="scientific">Natranaerovirga pectinivora</name>
    <dbReference type="NCBI Taxonomy" id="682400"/>
    <lineage>
        <taxon>Bacteria</taxon>
        <taxon>Bacillati</taxon>
        <taxon>Bacillota</taxon>
        <taxon>Clostridia</taxon>
        <taxon>Lachnospirales</taxon>
        <taxon>Natranaerovirgaceae</taxon>
        <taxon>Natranaerovirga</taxon>
    </lineage>
</organism>
<keyword evidence="1" id="KW-0969">Cilium</keyword>
<dbReference type="AlphaFoldDB" id="A0A4V2V048"/>
<proteinExistence type="predicted"/>
<keyword evidence="1" id="KW-0282">Flagellum</keyword>
<evidence type="ECO:0000313" key="2">
    <source>
        <dbReference type="Proteomes" id="UP000294902"/>
    </source>
</evidence>
<comment type="caution">
    <text evidence="1">The sequence shown here is derived from an EMBL/GenBank/DDBJ whole genome shotgun (WGS) entry which is preliminary data.</text>
</comment>
<keyword evidence="1" id="KW-0966">Cell projection</keyword>